<proteinExistence type="predicted"/>
<keyword evidence="2" id="KW-1185">Reference proteome</keyword>
<dbReference type="AlphaFoldDB" id="A0A077MB28"/>
<accession>A0A077MB28</accession>
<dbReference type="Proteomes" id="UP000035720">
    <property type="component" value="Unassembled WGS sequence"/>
</dbReference>
<sequence>MASVDFPDGAGVLPAHLYVRDEVQDAPGPPATRRERLARHRVTVAVRETIAEARATTSHGRAIKPFWRRPATWVAAATIGAVGFGAGALATGGEHHELGHHMSMMMDGNGR</sequence>
<reference evidence="1 2" key="1">
    <citation type="journal article" date="2013" name="ISME J.">
        <title>A metabolic model for members of the genus Tetrasphaera involved in enhanced biological phosphorus removal.</title>
        <authorList>
            <person name="Kristiansen R."/>
            <person name="Nguyen H.T.T."/>
            <person name="Saunders A.M."/>
            <person name="Nielsen J.L."/>
            <person name="Wimmer R."/>
            <person name="Le V.Q."/>
            <person name="McIlroy S.J."/>
            <person name="Petrovski S."/>
            <person name="Seviour R.J."/>
            <person name="Calteau A."/>
            <person name="Nielsen K.L."/>
            <person name="Nielsen P.H."/>
        </authorList>
    </citation>
    <scope>NUCLEOTIDE SEQUENCE [LARGE SCALE GENOMIC DNA]</scope>
    <source>
        <strain evidence="1 2">Ben 74</strain>
    </source>
</reference>
<dbReference type="EMBL" id="CAJC01000190">
    <property type="protein sequence ID" value="CCI54561.1"/>
    <property type="molecule type" value="Genomic_DNA"/>
</dbReference>
<dbReference type="RefSeq" id="WP_048547163.1">
    <property type="nucleotide sequence ID" value="NZ_HF571038.1"/>
</dbReference>
<evidence type="ECO:0000313" key="1">
    <source>
        <dbReference type="EMBL" id="CCI54561.1"/>
    </source>
</evidence>
<organism evidence="1 2">
    <name type="scientific">Nostocoides jenkinsii Ben 74</name>
    <dbReference type="NCBI Taxonomy" id="1193518"/>
    <lineage>
        <taxon>Bacteria</taxon>
        <taxon>Bacillati</taxon>
        <taxon>Actinomycetota</taxon>
        <taxon>Actinomycetes</taxon>
        <taxon>Micrococcales</taxon>
        <taxon>Intrasporangiaceae</taxon>
        <taxon>Nostocoides</taxon>
    </lineage>
</organism>
<gene>
    <name evidence="1" type="ORF">BN13_760011</name>
</gene>
<evidence type="ECO:0000313" key="2">
    <source>
        <dbReference type="Proteomes" id="UP000035720"/>
    </source>
</evidence>
<comment type="caution">
    <text evidence="1">The sequence shown here is derived from an EMBL/GenBank/DDBJ whole genome shotgun (WGS) entry which is preliminary data.</text>
</comment>
<name>A0A077MB28_9MICO</name>
<protein>
    <submittedName>
        <fullName evidence="1">Uncharacterized protein</fullName>
    </submittedName>
</protein>
<dbReference type="STRING" id="1193518.BN13_760011"/>